<dbReference type="SUPFAM" id="SSF160240">
    <property type="entry name" value="Cation efflux protein cytoplasmic domain-like"/>
    <property type="match status" value="1"/>
</dbReference>
<dbReference type="InterPro" id="IPR058533">
    <property type="entry name" value="Cation_efflux_TM"/>
</dbReference>
<organism evidence="9 10">
    <name type="scientific">Salinisphaera japonica YTM-1</name>
    <dbReference type="NCBI Taxonomy" id="1209778"/>
    <lineage>
        <taxon>Bacteria</taxon>
        <taxon>Pseudomonadati</taxon>
        <taxon>Pseudomonadota</taxon>
        <taxon>Gammaproteobacteria</taxon>
        <taxon>Salinisphaerales</taxon>
        <taxon>Salinisphaeraceae</taxon>
        <taxon>Salinisphaera</taxon>
    </lineage>
</organism>
<name>A0A423PK28_9GAMM</name>
<comment type="subcellular location">
    <subcellularLocation>
        <location evidence="1">Membrane</location>
        <topology evidence="1">Multi-pass membrane protein</topology>
    </subcellularLocation>
</comment>
<dbReference type="InterPro" id="IPR002524">
    <property type="entry name" value="Cation_efflux"/>
</dbReference>
<dbReference type="InterPro" id="IPR040177">
    <property type="entry name" value="SLC30A9"/>
</dbReference>
<dbReference type="AlphaFoldDB" id="A0A423PK28"/>
<keyword evidence="4" id="KW-0406">Ion transport</keyword>
<dbReference type="SUPFAM" id="SSF161111">
    <property type="entry name" value="Cation efflux protein transmembrane domain-like"/>
    <property type="match status" value="1"/>
</dbReference>
<evidence type="ECO:0000256" key="3">
    <source>
        <dbReference type="ARBA" id="ARBA00022692"/>
    </source>
</evidence>
<dbReference type="Pfam" id="PF01545">
    <property type="entry name" value="Cation_efflux"/>
    <property type="match status" value="1"/>
</dbReference>
<keyword evidence="2" id="KW-0813">Transport</keyword>
<dbReference type="Gene3D" id="1.20.1510.10">
    <property type="entry name" value="Cation efflux protein transmembrane domain"/>
    <property type="match status" value="1"/>
</dbReference>
<dbReference type="PANTHER" id="PTHR13414">
    <property type="entry name" value="HUEL-CATION TRANSPORTER"/>
    <property type="match status" value="1"/>
</dbReference>
<evidence type="ECO:0000256" key="7">
    <source>
        <dbReference type="SAM" id="Phobius"/>
    </source>
</evidence>
<dbReference type="EMBL" id="AYKG01000041">
    <property type="protein sequence ID" value="ROO25939.1"/>
    <property type="molecule type" value="Genomic_DNA"/>
</dbReference>
<feature type="transmembrane region" description="Helical" evidence="7">
    <location>
        <begin position="158"/>
        <end position="180"/>
    </location>
</feature>
<dbReference type="Gene3D" id="3.30.70.1350">
    <property type="entry name" value="Cation efflux protein, cytoplasmic domain"/>
    <property type="match status" value="1"/>
</dbReference>
<evidence type="ECO:0000313" key="9">
    <source>
        <dbReference type="EMBL" id="ROO25939.1"/>
    </source>
</evidence>
<keyword evidence="3 7" id="KW-0812">Transmembrane</keyword>
<dbReference type="PANTHER" id="PTHR13414:SF9">
    <property type="entry name" value="PROTON-COUPLED ZINC ANTIPORTER SLC30A9, MITOCHONDRIAL"/>
    <property type="match status" value="1"/>
</dbReference>
<dbReference type="GO" id="GO:0006829">
    <property type="term" value="P:zinc ion transport"/>
    <property type="evidence" value="ECO:0007669"/>
    <property type="project" value="UniProtKB-KW"/>
</dbReference>
<evidence type="ECO:0000313" key="10">
    <source>
        <dbReference type="Proteomes" id="UP000285310"/>
    </source>
</evidence>
<evidence type="ECO:0000256" key="6">
    <source>
        <dbReference type="ARBA" id="ARBA00023136"/>
    </source>
</evidence>
<evidence type="ECO:0000259" key="8">
    <source>
        <dbReference type="Pfam" id="PF01545"/>
    </source>
</evidence>
<reference evidence="9 10" key="1">
    <citation type="submission" date="2013-10" db="EMBL/GenBank/DDBJ databases">
        <title>Salinisphaera japonica YTM-1 Genome Sequencing.</title>
        <authorList>
            <person name="Lai Q."/>
            <person name="Li C."/>
            <person name="Shao Z."/>
        </authorList>
    </citation>
    <scope>NUCLEOTIDE SEQUENCE [LARGE SCALE GENOMIC DNA]</scope>
    <source>
        <strain evidence="9 10">YTM-1</strain>
    </source>
</reference>
<dbReference type="Proteomes" id="UP000285310">
    <property type="component" value="Unassembled WGS sequence"/>
</dbReference>
<evidence type="ECO:0000256" key="2">
    <source>
        <dbReference type="ARBA" id="ARBA00022448"/>
    </source>
</evidence>
<protein>
    <submittedName>
        <fullName evidence="9">Cation transporter</fullName>
    </submittedName>
</protein>
<evidence type="ECO:0000256" key="5">
    <source>
        <dbReference type="ARBA" id="ARBA00022989"/>
    </source>
</evidence>
<dbReference type="OrthoDB" id="9806522at2"/>
<dbReference type="RefSeq" id="WP_123658874.1">
    <property type="nucleotide sequence ID" value="NZ_AYKG01000041.1"/>
</dbReference>
<keyword evidence="6 7" id="KW-0472">Membrane</keyword>
<gene>
    <name evidence="9" type="ORF">SAJA_11985</name>
</gene>
<dbReference type="InterPro" id="IPR027469">
    <property type="entry name" value="Cation_efflux_TMD_sf"/>
</dbReference>
<keyword evidence="4" id="KW-0864">Zinc transport</keyword>
<keyword evidence="5 7" id="KW-1133">Transmembrane helix</keyword>
<proteinExistence type="predicted"/>
<comment type="caution">
    <text evidence="9">The sequence shown here is derived from an EMBL/GenBank/DDBJ whole genome shotgun (WGS) entry which is preliminary data.</text>
</comment>
<feature type="transmembrane region" description="Helical" evidence="7">
    <location>
        <begin position="112"/>
        <end position="133"/>
    </location>
</feature>
<dbReference type="InterPro" id="IPR036837">
    <property type="entry name" value="Cation_efflux_CTD_sf"/>
</dbReference>
<feature type="transmembrane region" description="Helical" evidence="7">
    <location>
        <begin position="75"/>
        <end position="96"/>
    </location>
</feature>
<dbReference type="GO" id="GO:0016020">
    <property type="term" value="C:membrane"/>
    <property type="evidence" value="ECO:0007669"/>
    <property type="project" value="UniProtKB-SubCell"/>
</dbReference>
<keyword evidence="10" id="KW-1185">Reference proteome</keyword>
<feature type="transmembrane region" description="Helical" evidence="7">
    <location>
        <begin position="186"/>
        <end position="210"/>
    </location>
</feature>
<accession>A0A423PK28</accession>
<sequence>MASGSKTVIYAALVGNLLIAVTKFAAAAFTGSAAMMAEGIHSTVDTGNQGLLLYGLRRAKRPPDERFPFGYGKEIYFWSFMVAVLIFAIGSGISLYEGVNRLMHPHPIESAWVNYTVLILAMIFEGAAWTVAFKEFNRVRGRWGVLEAVRRGKDPATFLVLFEDSAAMLGLVVAFVALLVGQLTGIALFDGLASIIIGLILAATAIWLAIETKGLLLGESANPDVVKTIRSIVAEHPKTLRCNEVLTMHVGPDYILATISVRFRSGLSGQDVQQAIEAMDRDIKDQCDNVKRVFIEAEREADAPVASSGTAETDA</sequence>
<evidence type="ECO:0000256" key="4">
    <source>
        <dbReference type="ARBA" id="ARBA00022906"/>
    </source>
</evidence>
<dbReference type="InParanoid" id="A0A423PK28"/>
<dbReference type="NCBIfam" id="TIGR01297">
    <property type="entry name" value="CDF"/>
    <property type="match status" value="1"/>
</dbReference>
<evidence type="ECO:0000256" key="1">
    <source>
        <dbReference type="ARBA" id="ARBA00004141"/>
    </source>
</evidence>
<feature type="domain" description="Cation efflux protein transmembrane" evidence="8">
    <location>
        <begin position="10"/>
        <end position="216"/>
    </location>
</feature>
<dbReference type="GO" id="GO:0008324">
    <property type="term" value="F:monoatomic cation transmembrane transporter activity"/>
    <property type="evidence" value="ECO:0007669"/>
    <property type="project" value="InterPro"/>
</dbReference>
<feature type="transmembrane region" description="Helical" evidence="7">
    <location>
        <begin position="7"/>
        <end position="29"/>
    </location>
</feature>
<keyword evidence="4" id="KW-0862">Zinc</keyword>